<reference evidence="1 2" key="1">
    <citation type="submission" date="2024-09" db="EMBL/GenBank/DDBJ databases">
        <authorList>
            <person name="Sun Q."/>
            <person name="Mori K."/>
        </authorList>
    </citation>
    <scope>NUCLEOTIDE SEQUENCE [LARGE SCALE GENOMIC DNA]</scope>
    <source>
        <strain evidence="1 2">CCM 7609</strain>
    </source>
</reference>
<keyword evidence="2" id="KW-1185">Reference proteome</keyword>
<protein>
    <recommendedName>
        <fullName evidence="3">Core-binding (CB) domain-containing protein</fullName>
    </recommendedName>
</protein>
<dbReference type="Proteomes" id="UP001589766">
    <property type="component" value="Unassembled WGS sequence"/>
</dbReference>
<evidence type="ECO:0008006" key="3">
    <source>
        <dbReference type="Google" id="ProtNLM"/>
    </source>
</evidence>
<comment type="caution">
    <text evidence="1">The sequence shown here is derived from an EMBL/GenBank/DDBJ whole genome shotgun (WGS) entry which is preliminary data.</text>
</comment>
<gene>
    <name evidence="1" type="ORF">ACFFIO_12465</name>
</gene>
<dbReference type="RefSeq" id="WP_201301235.1">
    <property type="nucleotide sequence ID" value="NZ_JBHLWH010000035.1"/>
</dbReference>
<proteinExistence type="predicted"/>
<accession>A0ABV6F706</accession>
<evidence type="ECO:0000313" key="1">
    <source>
        <dbReference type="EMBL" id="MFC0249309.1"/>
    </source>
</evidence>
<evidence type="ECO:0000313" key="2">
    <source>
        <dbReference type="Proteomes" id="UP001589766"/>
    </source>
</evidence>
<sequence>MDGTVPGFVPRLLTDASVGLFRADERVFESMVDGWRAQMLARGLTTATIENRSRLVRRFQQFTGEFPWHWRPVDIEEFLAERRSGEKPISLSTLRSDSNAVAMFCAYLTHPAYGRADFCQRTFGEIPAQICFEWNTPRHTTDDAGGAAHHRGNNHWS</sequence>
<dbReference type="EMBL" id="JBHLWH010000035">
    <property type="protein sequence ID" value="MFC0249309.1"/>
    <property type="molecule type" value="Genomic_DNA"/>
</dbReference>
<name>A0ABV6F706_9MICC</name>
<organism evidence="1 2">
    <name type="scientific">Citricoccus parietis</name>
    <dbReference type="NCBI Taxonomy" id="592307"/>
    <lineage>
        <taxon>Bacteria</taxon>
        <taxon>Bacillati</taxon>
        <taxon>Actinomycetota</taxon>
        <taxon>Actinomycetes</taxon>
        <taxon>Micrococcales</taxon>
        <taxon>Micrococcaceae</taxon>
        <taxon>Citricoccus</taxon>
    </lineage>
</organism>